<dbReference type="RefSeq" id="WP_066131886.1">
    <property type="nucleotide sequence ID" value="NZ_FKIF01000008.1"/>
</dbReference>
<evidence type="ECO:0008006" key="3">
    <source>
        <dbReference type="Google" id="ProtNLM"/>
    </source>
</evidence>
<dbReference type="SMART" id="SM01236">
    <property type="entry name" value="Haem_oxygenase_2"/>
    <property type="match status" value="1"/>
</dbReference>
<dbReference type="SUPFAM" id="SSF48613">
    <property type="entry name" value="Heme oxygenase-like"/>
    <property type="match status" value="1"/>
</dbReference>
<accession>A0A157SRK2</accession>
<dbReference type="Proteomes" id="UP000076848">
    <property type="component" value="Unassembled WGS sequence"/>
</dbReference>
<proteinExistence type="predicted"/>
<dbReference type="Gene3D" id="1.20.910.10">
    <property type="entry name" value="Heme oxygenase-like"/>
    <property type="match status" value="1"/>
</dbReference>
<reference evidence="1 2" key="1">
    <citation type="submission" date="2016-04" db="EMBL/GenBank/DDBJ databases">
        <authorList>
            <consortium name="Pathogen Informatics"/>
        </authorList>
    </citation>
    <scope>NUCLEOTIDE SEQUENCE [LARGE SCALE GENOMIC DNA]</scope>
    <source>
        <strain evidence="1 2">H050680373</strain>
    </source>
</reference>
<organism evidence="1 2">
    <name type="scientific">Bordetella ansorpii</name>
    <dbReference type="NCBI Taxonomy" id="288768"/>
    <lineage>
        <taxon>Bacteria</taxon>
        <taxon>Pseudomonadati</taxon>
        <taxon>Pseudomonadota</taxon>
        <taxon>Betaproteobacteria</taxon>
        <taxon>Burkholderiales</taxon>
        <taxon>Alcaligenaceae</taxon>
        <taxon>Bordetella</taxon>
    </lineage>
</organism>
<dbReference type="STRING" id="288768.SAMEA3906486_04465"/>
<evidence type="ECO:0000313" key="1">
    <source>
        <dbReference type="EMBL" id="SAI73100.1"/>
    </source>
</evidence>
<keyword evidence="2" id="KW-1185">Reference proteome</keyword>
<evidence type="ECO:0000313" key="2">
    <source>
        <dbReference type="Proteomes" id="UP000076848"/>
    </source>
</evidence>
<dbReference type="EMBL" id="FKIF01000008">
    <property type="protein sequence ID" value="SAI73100.1"/>
    <property type="molecule type" value="Genomic_DNA"/>
</dbReference>
<gene>
    <name evidence="1" type="ORF">SAMEA3906486_04465</name>
</gene>
<sequence>MRASSQKTLYLSNRARLQRPQAADPVLDAFEANWIAERLDTFGQVAFPDTLTQLQAALDSQIAAEQQSTDPSAAYVAQHMSRDAFRVLVQEFAIDGLTEAQVFYFALPRLPLPAQMPLLRIMIDEFGSGNLKRAHTTLYEDLLRELDMPLDLEHYLDQVEETSFEFVNLFFWLALRADDPSYFAGALTYLETAIPAFFECYAQGCHRLGIGAHAYYTEHQHIDGFHAIEGQRLLKAMSGAGCLHPGKAFLGIKLASLITDAAFQHAVRKAQRTAREPAVATQEQA</sequence>
<name>A0A157SRK2_9BORD</name>
<dbReference type="Pfam" id="PF14518">
    <property type="entry name" value="Haem_oxygenas_2"/>
    <property type="match status" value="1"/>
</dbReference>
<dbReference type="OrthoDB" id="277294at2"/>
<dbReference type="AlphaFoldDB" id="A0A157SRK2"/>
<protein>
    <recommendedName>
        <fullName evidence="3">Iron-containing redox enzyme family protein</fullName>
    </recommendedName>
</protein>
<dbReference type="InterPro" id="IPR016084">
    <property type="entry name" value="Haem_Oase-like_multi-hlx"/>
</dbReference>